<sequence>MIADDTSSEQWREVAMTDAAAPRDAVSPDWWDHRPVFSVTDKGSRITGLAPGRAPGRLTPRMLFSALLTFTTWASATLVGSASLGCTTSAGCVADVGPGWLVGGLLVLGYLALLVTVGLAEYARERLGQRRAAALSYLAPLLAGVTVGAGAGAAVAAGPNPTEGVRQALDGVPGTEATLVSGAVAVLAALWGLTVAVRLPSALRHARERQQCIERLRRDGRRYAGRLQLGDVRFWLHNDPELDVTVAYDSPAGRHEVAARMRSSPDRVPKDGSRVVVYTDLRHAIHIELDRDAEPAFEPEQRYTPSE</sequence>
<keyword evidence="4" id="KW-1185">Reference proteome</keyword>
<keyword evidence="2" id="KW-1133">Transmembrane helix</keyword>
<dbReference type="EMBL" id="QUAL01000045">
    <property type="protein sequence ID" value="RIQ32474.1"/>
    <property type="molecule type" value="Genomic_DNA"/>
</dbReference>
<evidence type="ECO:0000256" key="1">
    <source>
        <dbReference type="SAM" id="MobiDB-lite"/>
    </source>
</evidence>
<dbReference type="Proteomes" id="UP000284057">
    <property type="component" value="Unassembled WGS sequence"/>
</dbReference>
<evidence type="ECO:0000313" key="3">
    <source>
        <dbReference type="EMBL" id="RIQ32474.1"/>
    </source>
</evidence>
<feature type="transmembrane region" description="Helical" evidence="2">
    <location>
        <begin position="177"/>
        <end position="199"/>
    </location>
</feature>
<organism evidence="3 4">
    <name type="scientific">Jiangella rhizosphaerae</name>
    <dbReference type="NCBI Taxonomy" id="2293569"/>
    <lineage>
        <taxon>Bacteria</taxon>
        <taxon>Bacillati</taxon>
        <taxon>Actinomycetota</taxon>
        <taxon>Actinomycetes</taxon>
        <taxon>Jiangellales</taxon>
        <taxon>Jiangellaceae</taxon>
        <taxon>Jiangella</taxon>
    </lineage>
</organism>
<evidence type="ECO:0000313" key="4">
    <source>
        <dbReference type="Proteomes" id="UP000284057"/>
    </source>
</evidence>
<feature type="transmembrane region" description="Helical" evidence="2">
    <location>
        <begin position="100"/>
        <end position="123"/>
    </location>
</feature>
<comment type="caution">
    <text evidence="3">The sequence shown here is derived from an EMBL/GenBank/DDBJ whole genome shotgun (WGS) entry which is preliminary data.</text>
</comment>
<feature type="region of interest" description="Disordered" evidence="1">
    <location>
        <begin position="1"/>
        <end position="20"/>
    </location>
</feature>
<feature type="transmembrane region" description="Helical" evidence="2">
    <location>
        <begin position="135"/>
        <end position="157"/>
    </location>
</feature>
<protein>
    <submittedName>
        <fullName evidence="3">Uncharacterized protein</fullName>
    </submittedName>
</protein>
<reference evidence="3 4" key="1">
    <citation type="submission" date="2018-09" db="EMBL/GenBank/DDBJ databases">
        <title>Isolation, diversity and antifungal activity of actinobacteria from wheat.</title>
        <authorList>
            <person name="Han C."/>
        </authorList>
    </citation>
    <scope>NUCLEOTIDE SEQUENCE [LARGE SCALE GENOMIC DNA]</scope>
    <source>
        <strain evidence="3 4">NEAU-YY265</strain>
    </source>
</reference>
<accession>A0A418KUW1</accession>
<evidence type="ECO:0000256" key="2">
    <source>
        <dbReference type="SAM" id="Phobius"/>
    </source>
</evidence>
<keyword evidence="2" id="KW-0472">Membrane</keyword>
<proteinExistence type="predicted"/>
<keyword evidence="2" id="KW-0812">Transmembrane</keyword>
<gene>
    <name evidence="3" type="ORF">DY240_05530</name>
</gene>
<dbReference type="AlphaFoldDB" id="A0A418KUW1"/>
<name>A0A418KUW1_9ACTN</name>
<feature type="transmembrane region" description="Helical" evidence="2">
    <location>
        <begin position="62"/>
        <end position="80"/>
    </location>
</feature>